<feature type="transmembrane region" description="Helical" evidence="5">
    <location>
        <begin position="92"/>
        <end position="114"/>
    </location>
</feature>
<dbReference type="Pfam" id="PF01740">
    <property type="entry name" value="STAS"/>
    <property type="match status" value="1"/>
</dbReference>
<sequence>MRLTFLTELKNEFQDYNLGKLSKDFMAGLTVTAVALPLALAFGVSSGADAASGLITAIVAGLIVSFFSGAFYQISGPTGAMAAILMSIIAKYHMQGVFVATLIAGILLVIAGILHLGKITSFIPSPVITGFTSGIAIIIVLGQLDNFFGVHSEGATALSKLLSYSRLGFQPDIQTLCVGMFVILLMIFFPKKWNNVIPASLLGIILATAFSILLKLDVKVVGEIPKTLFPSERLHLSGITWEHIEGVFSPAVSIAMLCMIESLLCGASAGRLADKAMNSDQELIAQGIGNILLPFFGGIPATAAIARTSVAIKSGAKTRLTGIIHGIGLLIAMFVLSPVMSKIPLAALAGVLIVTAWRMNEWSAIKYMFSKKFKGPVVKYIITMVATVALDLTTAILIGVLLGLFMFVIKSADIQISIEEVDPMRIGKDENTNVDNWCVVYIAGPMFFMTADVIKRKLSSLIDYDVVILSLRGVSMADITSVGVIMDFCKQAKTGKHTVLFSSIQPSVMKLFRQAGLVDSIGEEAFYYSVDKVLLELL</sequence>
<evidence type="ECO:0000259" key="6">
    <source>
        <dbReference type="PROSITE" id="PS50801"/>
    </source>
</evidence>
<evidence type="ECO:0000313" key="7">
    <source>
        <dbReference type="EMBL" id="BCJ99726.1"/>
    </source>
</evidence>
<feature type="transmembrane region" description="Helical" evidence="5">
    <location>
        <begin position="25"/>
        <end position="44"/>
    </location>
</feature>
<feature type="transmembrane region" description="Helical" evidence="5">
    <location>
        <begin position="196"/>
        <end position="214"/>
    </location>
</feature>
<dbReference type="Gene3D" id="3.30.750.24">
    <property type="entry name" value="STAS domain"/>
    <property type="match status" value="1"/>
</dbReference>
<dbReference type="GO" id="GO:0016020">
    <property type="term" value="C:membrane"/>
    <property type="evidence" value="ECO:0007669"/>
    <property type="project" value="UniProtKB-SubCell"/>
</dbReference>
<organism evidence="7 8">
    <name type="scientific">Anaerocolumna chitinilytica</name>
    <dbReference type="NCBI Taxonomy" id="1727145"/>
    <lineage>
        <taxon>Bacteria</taxon>
        <taxon>Bacillati</taxon>
        <taxon>Bacillota</taxon>
        <taxon>Clostridia</taxon>
        <taxon>Lachnospirales</taxon>
        <taxon>Lachnospiraceae</taxon>
        <taxon>Anaerocolumna</taxon>
    </lineage>
</organism>
<dbReference type="SUPFAM" id="SSF52091">
    <property type="entry name" value="SpoIIaa-like"/>
    <property type="match status" value="1"/>
</dbReference>
<feature type="transmembrane region" description="Helical" evidence="5">
    <location>
        <begin position="380"/>
        <end position="409"/>
    </location>
</feature>
<evidence type="ECO:0000256" key="2">
    <source>
        <dbReference type="ARBA" id="ARBA00022692"/>
    </source>
</evidence>
<feature type="transmembrane region" description="Helical" evidence="5">
    <location>
        <begin position="173"/>
        <end position="189"/>
    </location>
</feature>
<reference evidence="7 8" key="2">
    <citation type="submission" date="2020-08" db="EMBL/GenBank/DDBJ databases">
        <authorList>
            <person name="Ueki A."/>
            <person name="Tonouchi A."/>
        </authorList>
    </citation>
    <scope>NUCLEOTIDE SEQUENCE [LARGE SCALE GENOMIC DNA]</scope>
    <source>
        <strain evidence="7 8">CTTW</strain>
    </source>
</reference>
<proteinExistence type="predicted"/>
<dbReference type="PROSITE" id="PS50801">
    <property type="entry name" value="STAS"/>
    <property type="match status" value="1"/>
</dbReference>
<gene>
    <name evidence="7" type="primary">sulP</name>
    <name evidence="7" type="ORF">bsdcttw_27670</name>
</gene>
<dbReference type="GO" id="GO:0055085">
    <property type="term" value="P:transmembrane transport"/>
    <property type="evidence" value="ECO:0007669"/>
    <property type="project" value="InterPro"/>
</dbReference>
<feature type="transmembrane region" description="Helical" evidence="5">
    <location>
        <begin position="318"/>
        <end position="337"/>
    </location>
</feature>
<protein>
    <submittedName>
        <fullName evidence="7">Sodium-independent anion transporter</fullName>
    </submittedName>
</protein>
<accession>A0A7I8DTV7</accession>
<dbReference type="InterPro" id="IPR011547">
    <property type="entry name" value="SLC26A/SulP_dom"/>
</dbReference>
<dbReference type="CDD" id="cd07042">
    <property type="entry name" value="STAS_SulP_like_sulfate_transporter"/>
    <property type="match status" value="1"/>
</dbReference>
<dbReference type="InterPro" id="IPR001902">
    <property type="entry name" value="SLC26A/SulP_fam"/>
</dbReference>
<dbReference type="Proteomes" id="UP000515703">
    <property type="component" value="Chromosome"/>
</dbReference>
<keyword evidence="4 5" id="KW-0472">Membrane</keyword>
<evidence type="ECO:0000256" key="5">
    <source>
        <dbReference type="SAM" id="Phobius"/>
    </source>
</evidence>
<dbReference type="KEGG" id="acht:bsdcttw_27670"/>
<evidence type="ECO:0000256" key="4">
    <source>
        <dbReference type="ARBA" id="ARBA00023136"/>
    </source>
</evidence>
<reference evidence="7 8" key="1">
    <citation type="submission" date="2020-08" db="EMBL/GenBank/DDBJ databases">
        <title>Draft genome sequencing of an Anaerocolumna strain isolated from anoxic soil subjected to BSD treatment.</title>
        <authorList>
            <person name="Uek A."/>
            <person name="Tonouchi A."/>
        </authorList>
    </citation>
    <scope>NUCLEOTIDE SEQUENCE [LARGE SCALE GENOMIC DNA]</scope>
    <source>
        <strain evidence="7 8">CTTW</strain>
    </source>
</reference>
<feature type="transmembrane region" description="Helical" evidence="5">
    <location>
        <begin position="343"/>
        <end position="359"/>
    </location>
</feature>
<evidence type="ECO:0000256" key="3">
    <source>
        <dbReference type="ARBA" id="ARBA00022989"/>
    </source>
</evidence>
<evidence type="ECO:0000256" key="1">
    <source>
        <dbReference type="ARBA" id="ARBA00004141"/>
    </source>
</evidence>
<comment type="subcellular location">
    <subcellularLocation>
        <location evidence="1">Membrane</location>
        <topology evidence="1">Multi-pass membrane protein</topology>
    </subcellularLocation>
</comment>
<dbReference type="InterPro" id="IPR036513">
    <property type="entry name" value="STAS_dom_sf"/>
</dbReference>
<dbReference type="Pfam" id="PF00916">
    <property type="entry name" value="Sulfate_transp"/>
    <property type="match status" value="1"/>
</dbReference>
<name>A0A7I8DTV7_9FIRM</name>
<evidence type="ECO:0000313" key="8">
    <source>
        <dbReference type="Proteomes" id="UP000515703"/>
    </source>
</evidence>
<dbReference type="InterPro" id="IPR002645">
    <property type="entry name" value="STAS_dom"/>
</dbReference>
<keyword evidence="2 5" id="KW-0812">Transmembrane</keyword>
<feature type="transmembrane region" description="Helical" evidence="5">
    <location>
        <begin position="126"/>
        <end position="144"/>
    </location>
</feature>
<keyword evidence="3 5" id="KW-1133">Transmembrane helix</keyword>
<feature type="transmembrane region" description="Helical" evidence="5">
    <location>
        <begin position="283"/>
        <end position="306"/>
    </location>
</feature>
<feature type="domain" description="STAS" evidence="6">
    <location>
        <begin position="439"/>
        <end position="537"/>
    </location>
</feature>
<dbReference type="PANTHER" id="PTHR11814">
    <property type="entry name" value="SULFATE TRANSPORTER"/>
    <property type="match status" value="1"/>
</dbReference>
<dbReference type="AlphaFoldDB" id="A0A7I8DTV7"/>
<dbReference type="EMBL" id="AP023368">
    <property type="protein sequence ID" value="BCJ99726.1"/>
    <property type="molecule type" value="Genomic_DNA"/>
</dbReference>
<feature type="transmembrane region" description="Helical" evidence="5">
    <location>
        <begin position="51"/>
        <end position="72"/>
    </location>
</feature>
<keyword evidence="8" id="KW-1185">Reference proteome</keyword>
<dbReference type="RefSeq" id="WP_185255464.1">
    <property type="nucleotide sequence ID" value="NZ_AP023368.1"/>
</dbReference>